<dbReference type="PANTHER" id="PTHR33794">
    <property type="entry name" value="BACILLOLYSIN"/>
    <property type="match status" value="1"/>
</dbReference>
<evidence type="ECO:0000259" key="6">
    <source>
        <dbReference type="Pfam" id="PF02868"/>
    </source>
</evidence>
<feature type="compositionally biased region" description="Pro residues" evidence="5">
    <location>
        <begin position="78"/>
        <end position="91"/>
    </location>
</feature>
<accession>A0A1H6DJV0</accession>
<reference evidence="8" key="1">
    <citation type="submission" date="2016-10" db="EMBL/GenBank/DDBJ databases">
        <authorList>
            <person name="Varghese N."/>
            <person name="Submissions S."/>
        </authorList>
    </citation>
    <scope>NUCLEOTIDE SEQUENCE [LARGE SCALE GENOMIC DNA]</scope>
    <source>
        <strain evidence="8">DSM 43163</strain>
    </source>
</reference>
<keyword evidence="8" id="KW-1185">Reference proteome</keyword>
<dbReference type="RefSeq" id="WP_160147139.1">
    <property type="nucleotide sequence ID" value="NZ_FNVO01000018.1"/>
</dbReference>
<evidence type="ECO:0000313" key="7">
    <source>
        <dbReference type="EMBL" id="SEG85687.1"/>
    </source>
</evidence>
<keyword evidence="3" id="KW-0862">Zinc</keyword>
<dbReference type="InterPro" id="IPR001570">
    <property type="entry name" value="Peptidase_M4_C_domain"/>
</dbReference>
<evidence type="ECO:0000256" key="2">
    <source>
        <dbReference type="ARBA" id="ARBA00022801"/>
    </source>
</evidence>
<sequence length="360" mass="39822">MAVENVALLVLAAGTVGALVTSGLPGQVAAGAGQAICRLSRGDCRQRSDAVVAKPAFWNAPVARTRQYAPAPSGSAPTLPPQPPGAGPIPHRPGRPKVPRVIKYEGRVVRREGQPPTGNQAVDRAYDTLDKVQQYFWDRYGRNSYDDKGGTIEVDVRKSASTKWDEYKPAIDVDDDEITPDQMAYAFAQAMVWRKLPTGTALSEQRALRMGLAQIFASNIEQDWQVGEQKRSVWEQSFSKPDHPPRFDLADPHNVGSAAHVSEFTDDWDHAYDNSHIIGHAYFKMAGRIGRKAAEDIVYRAVTKHMQKNSGFEDFRSAVLDASVELFGEPQKNWTYRSIVTSFDEVGLDGTWSHWEAPDS</sequence>
<dbReference type="SUPFAM" id="SSF55486">
    <property type="entry name" value="Metalloproteases ('zincins'), catalytic domain"/>
    <property type="match status" value="1"/>
</dbReference>
<keyword evidence="1" id="KW-0645">Protease</keyword>
<evidence type="ECO:0000256" key="1">
    <source>
        <dbReference type="ARBA" id="ARBA00022670"/>
    </source>
</evidence>
<feature type="domain" description="Peptidase M4 C-terminal" evidence="6">
    <location>
        <begin position="221"/>
        <end position="347"/>
    </location>
</feature>
<organism evidence="7 8">
    <name type="scientific">Thermomonospora echinospora</name>
    <dbReference type="NCBI Taxonomy" id="1992"/>
    <lineage>
        <taxon>Bacteria</taxon>
        <taxon>Bacillati</taxon>
        <taxon>Actinomycetota</taxon>
        <taxon>Actinomycetes</taxon>
        <taxon>Streptosporangiales</taxon>
        <taxon>Thermomonosporaceae</taxon>
        <taxon>Thermomonospora</taxon>
    </lineage>
</organism>
<dbReference type="EMBL" id="FNVO01000018">
    <property type="protein sequence ID" value="SEG85687.1"/>
    <property type="molecule type" value="Genomic_DNA"/>
</dbReference>
<dbReference type="PANTHER" id="PTHR33794:SF1">
    <property type="entry name" value="BACILLOLYSIN"/>
    <property type="match status" value="1"/>
</dbReference>
<dbReference type="Pfam" id="PF02868">
    <property type="entry name" value="Peptidase_M4_C"/>
    <property type="match status" value="1"/>
</dbReference>
<dbReference type="AlphaFoldDB" id="A0A1H6DJV0"/>
<proteinExistence type="predicted"/>
<dbReference type="Proteomes" id="UP000236723">
    <property type="component" value="Unassembled WGS sequence"/>
</dbReference>
<gene>
    <name evidence="7" type="ORF">SAMN04489712_11860</name>
</gene>
<dbReference type="OrthoDB" id="345880at2"/>
<evidence type="ECO:0000256" key="3">
    <source>
        <dbReference type="ARBA" id="ARBA00022833"/>
    </source>
</evidence>
<feature type="region of interest" description="Disordered" evidence="5">
    <location>
        <begin position="68"/>
        <end position="98"/>
    </location>
</feature>
<name>A0A1H6DJV0_9ACTN</name>
<evidence type="ECO:0000256" key="5">
    <source>
        <dbReference type="SAM" id="MobiDB-lite"/>
    </source>
</evidence>
<keyword evidence="4" id="KW-0482">Metalloprotease</keyword>
<dbReference type="InterPro" id="IPR050728">
    <property type="entry name" value="Zinc_Metalloprotease_M4"/>
</dbReference>
<keyword evidence="2" id="KW-0378">Hydrolase</keyword>
<dbReference type="Gene3D" id="3.10.170.10">
    <property type="match status" value="1"/>
</dbReference>
<dbReference type="GO" id="GO:0004222">
    <property type="term" value="F:metalloendopeptidase activity"/>
    <property type="evidence" value="ECO:0007669"/>
    <property type="project" value="InterPro"/>
</dbReference>
<dbReference type="Gene3D" id="1.10.390.10">
    <property type="entry name" value="Neutral Protease Domain 2"/>
    <property type="match status" value="1"/>
</dbReference>
<evidence type="ECO:0000313" key="8">
    <source>
        <dbReference type="Proteomes" id="UP000236723"/>
    </source>
</evidence>
<dbReference type="InterPro" id="IPR027268">
    <property type="entry name" value="Peptidase_M4/M1_CTD_sf"/>
</dbReference>
<dbReference type="GO" id="GO:0006508">
    <property type="term" value="P:proteolysis"/>
    <property type="evidence" value="ECO:0007669"/>
    <property type="project" value="UniProtKB-KW"/>
</dbReference>
<evidence type="ECO:0000256" key="4">
    <source>
        <dbReference type="ARBA" id="ARBA00023049"/>
    </source>
</evidence>
<protein>
    <submittedName>
        <fullName evidence="7">Thermolysin metallopeptidase, alpha-helical domain</fullName>
    </submittedName>
</protein>